<dbReference type="InterPro" id="IPR016461">
    <property type="entry name" value="COMT-like"/>
</dbReference>
<organism evidence="6 7">
    <name type="scientific">Cladobotryum mycophilum</name>
    <dbReference type="NCBI Taxonomy" id="491253"/>
    <lineage>
        <taxon>Eukaryota</taxon>
        <taxon>Fungi</taxon>
        <taxon>Dikarya</taxon>
        <taxon>Ascomycota</taxon>
        <taxon>Pezizomycotina</taxon>
        <taxon>Sordariomycetes</taxon>
        <taxon>Hypocreomycetidae</taxon>
        <taxon>Hypocreales</taxon>
        <taxon>Hypocreaceae</taxon>
        <taxon>Cladobotryum</taxon>
    </lineage>
</organism>
<dbReference type="Pfam" id="PF00891">
    <property type="entry name" value="Methyltransf_2"/>
    <property type="match status" value="1"/>
</dbReference>
<dbReference type="SUPFAM" id="SSF53335">
    <property type="entry name" value="S-adenosyl-L-methionine-dependent methyltransferases"/>
    <property type="match status" value="1"/>
</dbReference>
<reference evidence="6 7" key="1">
    <citation type="submission" date="2024-01" db="EMBL/GenBank/DDBJ databases">
        <title>Complete genome of Cladobotryum mycophilum ATHUM6906.</title>
        <authorList>
            <person name="Christinaki A.C."/>
            <person name="Myridakis A.I."/>
            <person name="Kouvelis V.N."/>
        </authorList>
    </citation>
    <scope>NUCLEOTIDE SEQUENCE [LARGE SCALE GENOMIC DNA]</scope>
    <source>
        <strain evidence="6 7">ATHUM6906</strain>
    </source>
</reference>
<dbReference type="Gene3D" id="3.40.50.150">
    <property type="entry name" value="Vaccinia Virus protein VP39"/>
    <property type="match status" value="1"/>
</dbReference>
<feature type="domain" description="O-methyltransferase C-terminal" evidence="4">
    <location>
        <begin position="208"/>
        <end position="397"/>
    </location>
</feature>
<dbReference type="InterPro" id="IPR012967">
    <property type="entry name" value="COMT_dimerisation"/>
</dbReference>
<evidence type="ECO:0000256" key="2">
    <source>
        <dbReference type="ARBA" id="ARBA00022679"/>
    </source>
</evidence>
<dbReference type="InterPro" id="IPR029063">
    <property type="entry name" value="SAM-dependent_MTases_sf"/>
</dbReference>
<dbReference type="InterPro" id="IPR036388">
    <property type="entry name" value="WH-like_DNA-bd_sf"/>
</dbReference>
<keyword evidence="7" id="KW-1185">Reference proteome</keyword>
<evidence type="ECO:0000313" key="7">
    <source>
        <dbReference type="Proteomes" id="UP001338125"/>
    </source>
</evidence>
<evidence type="ECO:0000256" key="1">
    <source>
        <dbReference type="ARBA" id="ARBA00022603"/>
    </source>
</evidence>
<sequence>MSTIRETLGELSHAADAFAQELDEAGYADYTFLPDNSPFDLSFLTSKGLEARGTLIAAAEKILRLARGPQGCLASFADTGIEMGTIQALTQLKVPDKVPLQGSITYEELAGAIQVAPELLQRLVRLAALAGFLVEDESGAVRHTAMSAVFLRDTAAGDTARFLFDVDMRAYSFFADSLRLDPSGRNIRDGPTSLAFQHDSNNQGNRPTIWDILERSPIQRARFHSTMQALGTFPSHLLKHILVAHDWHSIGSLVDVGGSLGHASLIIAENFPEIRITVQDLPEVIERGRSSLPTVPHAERLSFQAHDFFQEQATIADAYFLRQVLHDWPDADAERIVRCLIPAMRPGAKLLIMDIVVPEPGATSPYMEKYLRTYDVSMFSMFSGKERTVQQLRDLVERCSERLQFQGISCPPGSATSLLSWVYSAE</sequence>
<evidence type="ECO:0000259" key="5">
    <source>
        <dbReference type="Pfam" id="PF08100"/>
    </source>
</evidence>
<dbReference type="InterPro" id="IPR036390">
    <property type="entry name" value="WH_DNA-bd_sf"/>
</dbReference>
<gene>
    <name evidence="6" type="ORF">PT974_08887</name>
</gene>
<keyword evidence="2" id="KW-0808">Transferase</keyword>
<dbReference type="InterPro" id="IPR001077">
    <property type="entry name" value="COMT_C"/>
</dbReference>
<accession>A0ABR0SEM7</accession>
<comment type="caution">
    <text evidence="6">The sequence shown here is derived from an EMBL/GenBank/DDBJ whole genome shotgun (WGS) entry which is preliminary data.</text>
</comment>
<evidence type="ECO:0000313" key="6">
    <source>
        <dbReference type="EMBL" id="KAK5990618.1"/>
    </source>
</evidence>
<dbReference type="Pfam" id="PF08100">
    <property type="entry name" value="Dimerisation"/>
    <property type="match status" value="1"/>
</dbReference>
<keyword evidence="1" id="KW-0489">Methyltransferase</keyword>
<feature type="domain" description="O-methyltransferase dimerisation" evidence="5">
    <location>
        <begin position="85"/>
        <end position="152"/>
    </location>
</feature>
<dbReference type="PANTHER" id="PTHR43712:SF5">
    <property type="entry name" value="O-METHYLTRANSFERASE ASQN-RELATED"/>
    <property type="match status" value="1"/>
</dbReference>
<evidence type="ECO:0000256" key="3">
    <source>
        <dbReference type="ARBA" id="ARBA00022691"/>
    </source>
</evidence>
<dbReference type="Proteomes" id="UP001338125">
    <property type="component" value="Unassembled WGS sequence"/>
</dbReference>
<protein>
    <submittedName>
        <fullName evidence="6">6-hydroxytryprostatin B O-methyltransferase</fullName>
    </submittedName>
</protein>
<keyword evidence="3" id="KW-0949">S-adenosyl-L-methionine</keyword>
<dbReference type="PANTHER" id="PTHR43712">
    <property type="entry name" value="PUTATIVE (AFU_ORTHOLOGUE AFUA_4G14580)-RELATED"/>
    <property type="match status" value="1"/>
</dbReference>
<dbReference type="Gene3D" id="1.10.10.10">
    <property type="entry name" value="Winged helix-like DNA-binding domain superfamily/Winged helix DNA-binding domain"/>
    <property type="match status" value="1"/>
</dbReference>
<dbReference type="SUPFAM" id="SSF46785">
    <property type="entry name" value="Winged helix' DNA-binding domain"/>
    <property type="match status" value="1"/>
</dbReference>
<proteinExistence type="predicted"/>
<dbReference type="PROSITE" id="PS51683">
    <property type="entry name" value="SAM_OMT_II"/>
    <property type="match status" value="1"/>
</dbReference>
<name>A0ABR0SEM7_9HYPO</name>
<evidence type="ECO:0000259" key="4">
    <source>
        <dbReference type="Pfam" id="PF00891"/>
    </source>
</evidence>
<dbReference type="EMBL" id="JAVFKD010000014">
    <property type="protein sequence ID" value="KAK5990618.1"/>
    <property type="molecule type" value="Genomic_DNA"/>
</dbReference>